<organism evidence="2 3">
    <name type="scientific">Actinoallomurus iriomotensis</name>
    <dbReference type="NCBI Taxonomy" id="478107"/>
    <lineage>
        <taxon>Bacteria</taxon>
        <taxon>Bacillati</taxon>
        <taxon>Actinomycetota</taxon>
        <taxon>Actinomycetes</taxon>
        <taxon>Streptosporangiales</taxon>
        <taxon>Thermomonosporaceae</taxon>
        <taxon>Actinoallomurus</taxon>
    </lineage>
</organism>
<feature type="signal peptide" evidence="1">
    <location>
        <begin position="1"/>
        <end position="31"/>
    </location>
</feature>
<proteinExistence type="predicted"/>
<name>A0A9W6S9A7_9ACTN</name>
<comment type="caution">
    <text evidence="2">The sequence shown here is derived from an EMBL/GenBank/DDBJ whole genome shotgun (WGS) entry which is preliminary data.</text>
</comment>
<evidence type="ECO:0000313" key="2">
    <source>
        <dbReference type="EMBL" id="GLY88202.1"/>
    </source>
</evidence>
<sequence>MKSWRSIIAAAGLIAGAAVATVSLSAGTALAAPGTWTAVGGGYPNVTSCQVDGIYDISHAAEYGGYTQFSCYPETDGHWTLWER</sequence>
<reference evidence="2" key="1">
    <citation type="submission" date="2023-03" db="EMBL/GenBank/DDBJ databases">
        <title>Actinoallomurus iriomotensis NBRC 103684.</title>
        <authorList>
            <person name="Ichikawa N."/>
            <person name="Sato H."/>
            <person name="Tonouchi N."/>
        </authorList>
    </citation>
    <scope>NUCLEOTIDE SEQUENCE</scope>
    <source>
        <strain evidence="2">NBRC 103684</strain>
    </source>
</reference>
<dbReference type="Proteomes" id="UP001165074">
    <property type="component" value="Unassembled WGS sequence"/>
</dbReference>
<feature type="chain" id="PRO_5040812994" evidence="1">
    <location>
        <begin position="32"/>
        <end position="84"/>
    </location>
</feature>
<accession>A0A9W6S9A7</accession>
<evidence type="ECO:0000256" key="1">
    <source>
        <dbReference type="SAM" id="SignalP"/>
    </source>
</evidence>
<gene>
    <name evidence="2" type="ORF">Airi02_061310</name>
</gene>
<keyword evidence="1" id="KW-0732">Signal</keyword>
<keyword evidence="3" id="KW-1185">Reference proteome</keyword>
<dbReference type="RefSeq" id="WP_285577853.1">
    <property type="nucleotide sequence ID" value="NZ_BSTK01000009.1"/>
</dbReference>
<dbReference type="AlphaFoldDB" id="A0A9W6S9A7"/>
<evidence type="ECO:0000313" key="3">
    <source>
        <dbReference type="Proteomes" id="UP001165074"/>
    </source>
</evidence>
<dbReference type="EMBL" id="BSTK01000009">
    <property type="protein sequence ID" value="GLY88202.1"/>
    <property type="molecule type" value="Genomic_DNA"/>
</dbReference>
<protein>
    <submittedName>
        <fullName evidence="2">Uncharacterized protein</fullName>
    </submittedName>
</protein>